<evidence type="ECO:0000313" key="1">
    <source>
        <dbReference type="EMBL" id="UYM14756.1"/>
    </source>
</evidence>
<proteinExistence type="predicted"/>
<evidence type="ECO:0008006" key="3">
    <source>
        <dbReference type="Google" id="ProtNLM"/>
    </source>
</evidence>
<dbReference type="Proteomes" id="UP001163255">
    <property type="component" value="Chromosome"/>
</dbReference>
<name>A0ABY6GRH9_9GAMM</name>
<accession>A0ABY6GRH9</accession>
<dbReference type="EMBL" id="CP103300">
    <property type="protein sequence ID" value="UYM14756.1"/>
    <property type="molecule type" value="Genomic_DNA"/>
</dbReference>
<gene>
    <name evidence="1" type="ORF">NX720_17935</name>
</gene>
<reference evidence="1" key="1">
    <citation type="submission" date="2022-10" db="EMBL/GenBank/DDBJ databases">
        <title>Completed Genome Sequence of two octocoral isolated bacterium, Endozoicomonas euniceicola EF212T and Endozoicomonas gorgoniicola PS125T.</title>
        <authorList>
            <person name="Chiou Y.-J."/>
            <person name="Chen Y.-H."/>
        </authorList>
    </citation>
    <scope>NUCLEOTIDE SEQUENCE</scope>
    <source>
        <strain evidence="1">EF212</strain>
    </source>
</reference>
<protein>
    <recommendedName>
        <fullName evidence="3">MAPEG family protein</fullName>
    </recommendedName>
</protein>
<keyword evidence="2" id="KW-1185">Reference proteome</keyword>
<organism evidence="1 2">
    <name type="scientific">Endozoicomonas euniceicola</name>
    <dbReference type="NCBI Taxonomy" id="1234143"/>
    <lineage>
        <taxon>Bacteria</taxon>
        <taxon>Pseudomonadati</taxon>
        <taxon>Pseudomonadota</taxon>
        <taxon>Gammaproteobacteria</taxon>
        <taxon>Oceanospirillales</taxon>
        <taxon>Endozoicomonadaceae</taxon>
        <taxon>Endozoicomonas</taxon>
    </lineage>
</organism>
<evidence type="ECO:0000313" key="2">
    <source>
        <dbReference type="Proteomes" id="UP001163255"/>
    </source>
</evidence>
<sequence>MLILRLAVVWLVAGSRLGGRFTHSGLVVLINGWSLVRLVAGLTPPLLYE</sequence>
<dbReference type="RefSeq" id="WP_262596416.1">
    <property type="nucleotide sequence ID" value="NZ_CP103300.1"/>
</dbReference>